<dbReference type="PANTHER" id="PTHR10920:SF18">
    <property type="entry name" value="RRNA METHYLTRANSFERASE 2, MITOCHONDRIAL"/>
    <property type="match status" value="1"/>
</dbReference>
<dbReference type="HAMAP" id="MF_01547">
    <property type="entry name" value="RNA_methyltr_E"/>
    <property type="match status" value="1"/>
</dbReference>
<sequence>MAKKRSSSKSWLKEHRDDPYVQRAQREGYRSRACYKLLELQEKDRLMAPGMTVLDLGSAPGGWSQVATEVLGERGDVIASDILPMDSLAGVTFLQGDFSEQAVFDQILAALNGGRADVVLSDMAPNMSGLSAVDLPRAMYLVELALDLAQRVLVPGGSFVAKIFHGEGFDAFVRDTRQAFGKVLTRKPAASRSRSREVYLVARDFRGGGG</sequence>
<feature type="region of interest" description="Disordered" evidence="12">
    <location>
        <begin position="1"/>
        <end position="23"/>
    </location>
</feature>
<evidence type="ECO:0000313" key="15">
    <source>
        <dbReference type="Proteomes" id="UP001143304"/>
    </source>
</evidence>
<evidence type="ECO:0000256" key="6">
    <source>
        <dbReference type="ARBA" id="ARBA00038861"/>
    </source>
</evidence>
<gene>
    <name evidence="11 14" type="primary">rlmE</name>
    <name evidence="11" type="synonym">ftsJ</name>
    <name evidence="11" type="synonym">rrmJ</name>
    <name evidence="14" type="ORF">EYC82_10275</name>
</gene>
<dbReference type="EC" id="2.1.1.166" evidence="6 11"/>
<feature type="binding site" evidence="11">
    <location>
        <position position="61"/>
    </location>
    <ligand>
        <name>S-adenosyl-L-methionine</name>
        <dbReference type="ChEBI" id="CHEBI:59789"/>
    </ligand>
</feature>
<dbReference type="Pfam" id="PF01728">
    <property type="entry name" value="FtsJ"/>
    <property type="match status" value="1"/>
</dbReference>
<keyword evidence="1 11" id="KW-0698">rRNA processing</keyword>
<keyword evidence="3 11" id="KW-0808">Transferase</keyword>
<evidence type="ECO:0000259" key="13">
    <source>
        <dbReference type="Pfam" id="PF01728"/>
    </source>
</evidence>
<keyword evidence="4 11" id="KW-0949">S-adenosyl-L-methionine</keyword>
<comment type="caution">
    <text evidence="14">The sequence shown here is derived from an EMBL/GenBank/DDBJ whole genome shotgun (WGS) entry which is preliminary data.</text>
</comment>
<evidence type="ECO:0000256" key="8">
    <source>
        <dbReference type="ARBA" id="ARBA00041995"/>
    </source>
</evidence>
<evidence type="ECO:0000256" key="12">
    <source>
        <dbReference type="SAM" id="MobiDB-lite"/>
    </source>
</evidence>
<evidence type="ECO:0000256" key="2">
    <source>
        <dbReference type="ARBA" id="ARBA00022603"/>
    </source>
</evidence>
<evidence type="ECO:0000256" key="10">
    <source>
        <dbReference type="ARBA" id="ARBA00048970"/>
    </source>
</evidence>
<feature type="domain" description="Ribosomal RNA methyltransferase FtsJ" evidence="13">
    <location>
        <begin position="29"/>
        <end position="205"/>
    </location>
</feature>
<dbReference type="InterPro" id="IPR050082">
    <property type="entry name" value="RNA_methyltr_RlmE"/>
</dbReference>
<comment type="subcellular location">
    <subcellularLocation>
        <location evidence="11">Cytoplasm</location>
    </subcellularLocation>
</comment>
<protein>
    <recommendedName>
        <fullName evidence="7 11">Ribosomal RNA large subunit methyltransferase E</fullName>
        <ecNumber evidence="6 11">2.1.1.166</ecNumber>
    </recommendedName>
    <alternativeName>
        <fullName evidence="9 11">23S rRNA Um2552 methyltransferase</fullName>
    </alternativeName>
    <alternativeName>
        <fullName evidence="8 11">rRNA (uridine-2'-O-)-methyltransferase</fullName>
    </alternativeName>
</protein>
<dbReference type="Gene3D" id="3.40.50.150">
    <property type="entry name" value="Vaccinia Virus protein VP39"/>
    <property type="match status" value="1"/>
</dbReference>
<comment type="similarity">
    <text evidence="11">Belongs to the class I-like SAM-binding methyltransferase superfamily. RNA methyltransferase RlmE family.</text>
</comment>
<evidence type="ECO:0000256" key="4">
    <source>
        <dbReference type="ARBA" id="ARBA00022691"/>
    </source>
</evidence>
<evidence type="ECO:0000256" key="7">
    <source>
        <dbReference type="ARBA" id="ARBA00041129"/>
    </source>
</evidence>
<dbReference type="InterPro" id="IPR029063">
    <property type="entry name" value="SAM-dependent_MTases_sf"/>
</dbReference>
<dbReference type="InterPro" id="IPR015507">
    <property type="entry name" value="rRNA-MeTfrase_E"/>
</dbReference>
<dbReference type="NCBIfam" id="NF008390">
    <property type="entry name" value="PRK11188.1"/>
    <property type="match status" value="1"/>
</dbReference>
<feature type="binding site" evidence="11">
    <location>
        <position position="63"/>
    </location>
    <ligand>
        <name>S-adenosyl-L-methionine</name>
        <dbReference type="ChEBI" id="CHEBI:59789"/>
    </ligand>
</feature>
<dbReference type="InterPro" id="IPR002877">
    <property type="entry name" value="RNA_MeTrfase_FtsJ_dom"/>
</dbReference>
<evidence type="ECO:0000256" key="5">
    <source>
        <dbReference type="ARBA" id="ARBA00037569"/>
    </source>
</evidence>
<comment type="function">
    <text evidence="5 11">Specifically methylates the uridine in position 2552 of 23S rRNA at the 2'-O position of the ribose in the fully assembled 50S ribosomal subunit.</text>
</comment>
<dbReference type="SUPFAM" id="SSF53335">
    <property type="entry name" value="S-adenosyl-L-methionine-dependent methyltransferases"/>
    <property type="match status" value="1"/>
</dbReference>
<evidence type="ECO:0000256" key="3">
    <source>
        <dbReference type="ARBA" id="ARBA00022679"/>
    </source>
</evidence>
<keyword evidence="11" id="KW-0963">Cytoplasm</keyword>
<dbReference type="EMBL" id="SHNO01000001">
    <property type="protein sequence ID" value="MCX2977738.1"/>
    <property type="molecule type" value="Genomic_DNA"/>
</dbReference>
<feature type="binding site" evidence="11">
    <location>
        <position position="122"/>
    </location>
    <ligand>
        <name>S-adenosyl-L-methionine</name>
        <dbReference type="ChEBI" id="CHEBI:59789"/>
    </ligand>
</feature>
<name>A0ABT3T625_9GAMM</name>
<feature type="compositionally biased region" description="Basic and acidic residues" evidence="12">
    <location>
        <begin position="11"/>
        <end position="23"/>
    </location>
</feature>
<keyword evidence="2 11" id="KW-0489">Methyltransferase</keyword>
<organism evidence="14 15">
    <name type="scientific">Candidatus Marimicrobium litorale</name>
    <dbReference type="NCBI Taxonomy" id="2518991"/>
    <lineage>
        <taxon>Bacteria</taxon>
        <taxon>Pseudomonadati</taxon>
        <taxon>Pseudomonadota</taxon>
        <taxon>Gammaproteobacteria</taxon>
        <taxon>Cellvibrionales</taxon>
        <taxon>Halieaceae</taxon>
        <taxon>Marimicrobium</taxon>
    </lineage>
</organism>
<comment type="catalytic activity">
    <reaction evidence="10 11">
        <text>uridine(2552) in 23S rRNA + S-adenosyl-L-methionine = 2'-O-methyluridine(2552) in 23S rRNA + S-adenosyl-L-homocysteine + H(+)</text>
        <dbReference type="Rhea" id="RHEA:42720"/>
        <dbReference type="Rhea" id="RHEA-COMP:10202"/>
        <dbReference type="Rhea" id="RHEA-COMP:10203"/>
        <dbReference type="ChEBI" id="CHEBI:15378"/>
        <dbReference type="ChEBI" id="CHEBI:57856"/>
        <dbReference type="ChEBI" id="CHEBI:59789"/>
        <dbReference type="ChEBI" id="CHEBI:65315"/>
        <dbReference type="ChEBI" id="CHEBI:74478"/>
        <dbReference type="EC" id="2.1.1.166"/>
    </reaction>
</comment>
<evidence type="ECO:0000313" key="14">
    <source>
        <dbReference type="EMBL" id="MCX2977738.1"/>
    </source>
</evidence>
<feature type="binding site" evidence="11">
    <location>
        <position position="81"/>
    </location>
    <ligand>
        <name>S-adenosyl-L-methionine</name>
        <dbReference type="ChEBI" id="CHEBI:59789"/>
    </ligand>
</feature>
<evidence type="ECO:0000256" key="9">
    <source>
        <dbReference type="ARBA" id="ARBA00042745"/>
    </source>
</evidence>
<reference evidence="14" key="1">
    <citation type="submission" date="2019-02" db="EMBL/GenBank/DDBJ databases">
        <authorList>
            <person name="Li S.-H."/>
        </authorList>
    </citation>
    <scope>NUCLEOTIDE SEQUENCE</scope>
    <source>
        <strain evidence="14">IMCC11814</strain>
    </source>
</reference>
<accession>A0ABT3T625</accession>
<feature type="binding site" evidence="11">
    <location>
        <position position="97"/>
    </location>
    <ligand>
        <name>S-adenosyl-L-methionine</name>
        <dbReference type="ChEBI" id="CHEBI:59789"/>
    </ligand>
</feature>
<dbReference type="PANTHER" id="PTHR10920">
    <property type="entry name" value="RIBOSOMAL RNA METHYLTRANSFERASE"/>
    <property type="match status" value="1"/>
</dbReference>
<keyword evidence="15" id="KW-1185">Reference proteome</keyword>
<feature type="active site" description="Proton acceptor" evidence="11">
    <location>
        <position position="162"/>
    </location>
</feature>
<dbReference type="PIRSF" id="PIRSF005461">
    <property type="entry name" value="23S_rRNA_mtase"/>
    <property type="match status" value="1"/>
</dbReference>
<evidence type="ECO:0000256" key="1">
    <source>
        <dbReference type="ARBA" id="ARBA00022552"/>
    </source>
</evidence>
<evidence type="ECO:0000256" key="11">
    <source>
        <dbReference type="HAMAP-Rule" id="MF_01547"/>
    </source>
</evidence>
<dbReference type="RefSeq" id="WP_279249444.1">
    <property type="nucleotide sequence ID" value="NZ_SHNO01000001.1"/>
</dbReference>
<proteinExistence type="inferred from homology"/>
<dbReference type="Proteomes" id="UP001143304">
    <property type="component" value="Unassembled WGS sequence"/>
</dbReference>